<evidence type="ECO:0000256" key="1">
    <source>
        <dbReference type="SAM" id="MobiDB-lite"/>
    </source>
</evidence>
<feature type="compositionally biased region" description="Low complexity" evidence="1">
    <location>
        <begin position="14"/>
        <end position="26"/>
    </location>
</feature>
<feature type="region of interest" description="Disordered" evidence="1">
    <location>
        <begin position="1"/>
        <end position="87"/>
    </location>
</feature>
<name>A0ABN8Y560_RANTA</name>
<keyword evidence="3" id="KW-1185">Reference proteome</keyword>
<feature type="compositionally biased region" description="Basic and acidic residues" evidence="1">
    <location>
        <begin position="65"/>
        <end position="87"/>
    </location>
</feature>
<organism evidence="2 3">
    <name type="scientific">Rangifer tarandus platyrhynchus</name>
    <name type="common">Svalbard reindeer</name>
    <dbReference type="NCBI Taxonomy" id="3082113"/>
    <lineage>
        <taxon>Eukaryota</taxon>
        <taxon>Metazoa</taxon>
        <taxon>Chordata</taxon>
        <taxon>Craniata</taxon>
        <taxon>Vertebrata</taxon>
        <taxon>Euteleostomi</taxon>
        <taxon>Mammalia</taxon>
        <taxon>Eutheria</taxon>
        <taxon>Laurasiatheria</taxon>
        <taxon>Artiodactyla</taxon>
        <taxon>Ruminantia</taxon>
        <taxon>Pecora</taxon>
        <taxon>Cervidae</taxon>
        <taxon>Odocoileinae</taxon>
        <taxon>Rangifer</taxon>
    </lineage>
</organism>
<evidence type="ECO:0000313" key="2">
    <source>
        <dbReference type="EMBL" id="CAI9156722.1"/>
    </source>
</evidence>
<feature type="compositionally biased region" description="Basic and acidic residues" evidence="1">
    <location>
        <begin position="1"/>
        <end position="13"/>
    </location>
</feature>
<gene>
    <name evidence="2" type="ORF">MRATA1EN1_LOCUS5684</name>
</gene>
<sequence>MPDPEDPTRRRAAEPVPAAAEPAPGAWDCTCQDFALQPLKPRSPGACAPQPEERTRHSRGGARSPLREEKPRTDEDQHRENEIDKKF</sequence>
<accession>A0ABN8Y560</accession>
<proteinExistence type="predicted"/>
<dbReference type="Proteomes" id="UP001176941">
    <property type="component" value="Chromosome 15"/>
</dbReference>
<dbReference type="EMBL" id="OX459951">
    <property type="protein sequence ID" value="CAI9156722.1"/>
    <property type="molecule type" value="Genomic_DNA"/>
</dbReference>
<protein>
    <submittedName>
        <fullName evidence="2">Uncharacterized protein</fullName>
    </submittedName>
</protein>
<reference evidence="2" key="1">
    <citation type="submission" date="2023-04" db="EMBL/GenBank/DDBJ databases">
        <authorList>
            <consortium name="ELIXIR-Norway"/>
        </authorList>
    </citation>
    <scope>NUCLEOTIDE SEQUENCE [LARGE SCALE GENOMIC DNA]</scope>
</reference>
<evidence type="ECO:0000313" key="3">
    <source>
        <dbReference type="Proteomes" id="UP001176941"/>
    </source>
</evidence>